<dbReference type="Gene3D" id="3.40.50.850">
    <property type="entry name" value="Isochorismatase-like"/>
    <property type="match status" value="1"/>
</dbReference>
<dbReference type="GO" id="GO:0008908">
    <property type="term" value="F:isochorismatase activity"/>
    <property type="evidence" value="ECO:0007669"/>
    <property type="project" value="UniProtKB-EC"/>
</dbReference>
<dbReference type="PANTHER" id="PTHR43540">
    <property type="entry name" value="PEROXYUREIDOACRYLATE/UREIDOACRYLATE AMIDOHYDROLASE-RELATED"/>
    <property type="match status" value="1"/>
</dbReference>
<dbReference type="InterPro" id="IPR050272">
    <property type="entry name" value="Isochorismatase-like_hydrls"/>
</dbReference>
<keyword evidence="4" id="KW-1185">Reference proteome</keyword>
<dbReference type="SUPFAM" id="SSF52499">
    <property type="entry name" value="Isochorismatase-like hydrolases"/>
    <property type="match status" value="1"/>
</dbReference>
<organism evidence="3 4">
    <name type="scientific">Hoyosella altamirensis</name>
    <dbReference type="NCBI Taxonomy" id="616997"/>
    <lineage>
        <taxon>Bacteria</taxon>
        <taxon>Bacillati</taxon>
        <taxon>Actinomycetota</taxon>
        <taxon>Actinomycetes</taxon>
        <taxon>Mycobacteriales</taxon>
        <taxon>Hoyosellaceae</taxon>
        <taxon>Hoyosella</taxon>
    </lineage>
</organism>
<dbReference type="InterPro" id="IPR036380">
    <property type="entry name" value="Isochorismatase-like_sf"/>
</dbReference>
<dbReference type="Pfam" id="PF00857">
    <property type="entry name" value="Isochorismatase"/>
    <property type="match status" value="1"/>
</dbReference>
<dbReference type="EMBL" id="JACHWS010000002">
    <property type="protein sequence ID" value="MBB3037942.1"/>
    <property type="molecule type" value="Genomic_DNA"/>
</dbReference>
<dbReference type="PANTHER" id="PTHR43540:SF3">
    <property type="entry name" value="ENTEROBACTIN SYNTHASE COMPONENT B"/>
    <property type="match status" value="1"/>
</dbReference>
<evidence type="ECO:0000256" key="1">
    <source>
        <dbReference type="ARBA" id="ARBA00022801"/>
    </source>
</evidence>
<reference evidence="3 4" key="1">
    <citation type="submission" date="2020-08" db="EMBL/GenBank/DDBJ databases">
        <title>Sequencing the genomes of 1000 actinobacteria strains.</title>
        <authorList>
            <person name="Klenk H.-P."/>
        </authorList>
    </citation>
    <scope>NUCLEOTIDE SEQUENCE [LARGE SCALE GENOMIC DNA]</scope>
    <source>
        <strain evidence="3 4">DSM 45258</strain>
    </source>
</reference>
<gene>
    <name evidence="3" type="ORF">FHU29_002391</name>
</gene>
<dbReference type="AlphaFoldDB" id="A0A839RLZ4"/>
<evidence type="ECO:0000313" key="4">
    <source>
        <dbReference type="Proteomes" id="UP000567922"/>
    </source>
</evidence>
<dbReference type="PRINTS" id="PR01398">
    <property type="entry name" value="ISCHRISMTASE"/>
</dbReference>
<dbReference type="EC" id="3.3.2.1" evidence="3"/>
<protein>
    <submittedName>
        <fullName evidence="3">Bifunctional isochorismate lyase/aryl carrier protein</fullName>
        <ecNumber evidence="3">3.3.2.1</ecNumber>
    </submittedName>
</protein>
<dbReference type="Proteomes" id="UP000567922">
    <property type="component" value="Unassembled WGS sequence"/>
</dbReference>
<keyword evidence="3" id="KW-0456">Lyase</keyword>
<evidence type="ECO:0000313" key="3">
    <source>
        <dbReference type="EMBL" id="MBB3037942.1"/>
    </source>
</evidence>
<sequence>MAQSSLPKSISYALPYEQPSNVATWTIDPRRTVLLLHDMQEYFIRAFERNAEPLATVVPNIQRIRKQAKDLRVPVVYTAQPGDQHPTDRALLADFWGPGLSDDPRETSIIDDLAPDPDDTLLTKWRYSAFIRTNLRDLMREWGRDQLVITGVYAHIGCLTTALDGFMQDVQIFLVSDAVADFSAREHNEALAYAAARCAVVLPTSDVDAALGAARV</sequence>
<proteinExistence type="predicted"/>
<comment type="caution">
    <text evidence="3">The sequence shown here is derived from an EMBL/GenBank/DDBJ whole genome shotgun (WGS) entry which is preliminary data.</text>
</comment>
<dbReference type="OrthoDB" id="9814140at2"/>
<name>A0A839RLZ4_9ACTN</name>
<evidence type="ECO:0000259" key="2">
    <source>
        <dbReference type="Pfam" id="PF00857"/>
    </source>
</evidence>
<dbReference type="PIRSF" id="PIRSF001111">
    <property type="entry name" value="Isochorismatase"/>
    <property type="match status" value="1"/>
</dbReference>
<dbReference type="InterPro" id="IPR000868">
    <property type="entry name" value="Isochorismatase-like_dom"/>
</dbReference>
<dbReference type="RefSeq" id="WP_064442430.1">
    <property type="nucleotide sequence ID" value="NZ_BDDI01000025.1"/>
</dbReference>
<accession>A0A839RLZ4</accession>
<keyword evidence="1 3" id="KW-0378">Hydrolase</keyword>
<feature type="domain" description="Isochorismatase-like" evidence="2">
    <location>
        <begin position="32"/>
        <end position="204"/>
    </location>
</feature>
<dbReference type="InterPro" id="IPR016291">
    <property type="entry name" value="Isochorismatase"/>
</dbReference>
<dbReference type="GO" id="GO:0016829">
    <property type="term" value="F:lyase activity"/>
    <property type="evidence" value="ECO:0007669"/>
    <property type="project" value="UniProtKB-KW"/>
</dbReference>